<keyword evidence="4" id="KW-0539">Nucleus</keyword>
<dbReference type="Pfam" id="PF00172">
    <property type="entry name" value="Zn_clus"/>
    <property type="match status" value="1"/>
</dbReference>
<gene>
    <name evidence="7" type="ORF">N7472_007659</name>
</gene>
<dbReference type="Pfam" id="PF11951">
    <property type="entry name" value="Fungal_trans_2"/>
    <property type="match status" value="1"/>
</dbReference>
<dbReference type="CDD" id="cd00067">
    <property type="entry name" value="GAL4"/>
    <property type="match status" value="1"/>
</dbReference>
<protein>
    <recommendedName>
        <fullName evidence="6">Zn(2)-C6 fungal-type domain-containing protein</fullName>
    </recommendedName>
</protein>
<proteinExistence type="predicted"/>
<keyword evidence="1" id="KW-0805">Transcription regulation</keyword>
<dbReference type="PANTHER" id="PTHR38791:SF11">
    <property type="entry name" value="ZN(II)2CYS6 TRANSCRIPTION FACTOR (EUROFUNG)"/>
    <property type="match status" value="1"/>
</dbReference>
<dbReference type="InterPro" id="IPR021858">
    <property type="entry name" value="Fun_TF"/>
</dbReference>
<evidence type="ECO:0000256" key="5">
    <source>
        <dbReference type="SAM" id="MobiDB-lite"/>
    </source>
</evidence>
<dbReference type="Proteomes" id="UP001150879">
    <property type="component" value="Unassembled WGS sequence"/>
</dbReference>
<organism evidence="7 8">
    <name type="scientific">Penicillium cf. griseofulvum</name>
    <dbReference type="NCBI Taxonomy" id="2972120"/>
    <lineage>
        <taxon>Eukaryota</taxon>
        <taxon>Fungi</taxon>
        <taxon>Dikarya</taxon>
        <taxon>Ascomycota</taxon>
        <taxon>Pezizomycotina</taxon>
        <taxon>Eurotiomycetes</taxon>
        <taxon>Eurotiomycetidae</taxon>
        <taxon>Eurotiales</taxon>
        <taxon>Aspergillaceae</taxon>
        <taxon>Penicillium</taxon>
    </lineage>
</organism>
<evidence type="ECO:0000256" key="2">
    <source>
        <dbReference type="ARBA" id="ARBA00023125"/>
    </source>
</evidence>
<evidence type="ECO:0000256" key="1">
    <source>
        <dbReference type="ARBA" id="ARBA00023015"/>
    </source>
</evidence>
<dbReference type="PANTHER" id="PTHR38791">
    <property type="entry name" value="ZN(II)2CYS6 TRANSCRIPTION FACTOR (EUROFUNG)-RELATED-RELATED"/>
    <property type="match status" value="1"/>
</dbReference>
<dbReference type="EMBL" id="JAPQKP010000005">
    <property type="protein sequence ID" value="KAJ5188645.1"/>
    <property type="molecule type" value="Genomic_DNA"/>
</dbReference>
<feature type="domain" description="Zn(2)-C6 fungal-type" evidence="6">
    <location>
        <begin position="4"/>
        <end position="32"/>
    </location>
</feature>
<dbReference type="GO" id="GO:0003677">
    <property type="term" value="F:DNA binding"/>
    <property type="evidence" value="ECO:0007669"/>
    <property type="project" value="UniProtKB-KW"/>
</dbReference>
<accession>A0A9W9J1H3</accession>
<dbReference type="InterPro" id="IPR036864">
    <property type="entry name" value="Zn2-C6_fun-type_DNA-bd_sf"/>
</dbReference>
<reference evidence="7" key="2">
    <citation type="journal article" date="2023" name="IMA Fungus">
        <title>Comparative genomic study of the Penicillium genus elucidates a diverse pangenome and 15 lateral gene transfer events.</title>
        <authorList>
            <person name="Petersen C."/>
            <person name="Sorensen T."/>
            <person name="Nielsen M.R."/>
            <person name="Sondergaard T.E."/>
            <person name="Sorensen J.L."/>
            <person name="Fitzpatrick D.A."/>
            <person name="Frisvad J.C."/>
            <person name="Nielsen K.L."/>
        </authorList>
    </citation>
    <scope>NUCLEOTIDE SEQUENCE</scope>
    <source>
        <strain evidence="7">IBT 16849</strain>
    </source>
</reference>
<sequence length="621" mass="69720">MTKGCYTCRRRRIICDNGQPTCRKCRDAGKECLGYQKPLVWVKGGVASRGKMMGRSFDDVEMPPSKPKRQPATRTYDSTAASSGFGFFSIAETPSDAESHSSGTQPSPETDGWAFETENPTFGGEIAHLGVNSTEEQDTAVVHVPRSTPPADYIPTPWGLVDPLLKDLSHFSRYYVHHYNQYMVNDFALYSQHKNPFRDLTALVNHSPVLASSIAALGAIHYSLVSESNPSVLPWSSGNISMADSNLSVEEIEDIVAPANSRKPTSQAYHHFLEYKQRALRQLSMDLNDPAMQKDGRTIAAIVLLAFLDIFESGSGAWSYHIEGAKKLLKDRPENGPGQGILEDLDAFALDGCLIMEIMGSTLARPGALSKPFYSSSMDPAIFKRLEEQSWVGCPAYLLEAIFFVHALWYPDPEITTPTPQPTALLNPIQPGQPLTLDAFASLLQGIRNFDPIAWSQEMQKVFFIPNLTYRLALATSYQDAVYLYTSRVLSRRRPGFSPPWTDMGLPLDHRLIATNLITQICLIPPSDPHFKCLIWPTFIAGAECRPSQRTLILEKLGSLYEALTSVNVRNAAWVLRLMWQKQDLKRREQNIEQCDDDNDYDLEFDWIEELDHSRLDWLFI</sequence>
<keyword evidence="2" id="KW-0238">DNA-binding</keyword>
<evidence type="ECO:0000313" key="7">
    <source>
        <dbReference type="EMBL" id="KAJ5188645.1"/>
    </source>
</evidence>
<feature type="region of interest" description="Disordered" evidence="5">
    <location>
        <begin position="94"/>
        <end position="115"/>
    </location>
</feature>
<evidence type="ECO:0000256" key="4">
    <source>
        <dbReference type="ARBA" id="ARBA00023242"/>
    </source>
</evidence>
<reference evidence="7" key="1">
    <citation type="submission" date="2022-11" db="EMBL/GenBank/DDBJ databases">
        <authorList>
            <person name="Petersen C."/>
        </authorList>
    </citation>
    <scope>NUCLEOTIDE SEQUENCE</scope>
    <source>
        <strain evidence="7">IBT 16849</strain>
    </source>
</reference>
<dbReference type="SMART" id="SM00066">
    <property type="entry name" value="GAL4"/>
    <property type="match status" value="1"/>
</dbReference>
<dbReference type="GO" id="GO:0008270">
    <property type="term" value="F:zinc ion binding"/>
    <property type="evidence" value="ECO:0007669"/>
    <property type="project" value="InterPro"/>
</dbReference>
<dbReference type="PROSITE" id="PS00463">
    <property type="entry name" value="ZN2_CY6_FUNGAL_1"/>
    <property type="match status" value="1"/>
</dbReference>
<dbReference type="SUPFAM" id="SSF57701">
    <property type="entry name" value="Zn2/Cys6 DNA-binding domain"/>
    <property type="match status" value="1"/>
</dbReference>
<dbReference type="InterPro" id="IPR001138">
    <property type="entry name" value="Zn2Cys6_DnaBD"/>
</dbReference>
<dbReference type="Gene3D" id="4.10.240.10">
    <property type="entry name" value="Zn(2)-C6 fungal-type DNA-binding domain"/>
    <property type="match status" value="1"/>
</dbReference>
<dbReference type="InterPro" id="IPR053175">
    <property type="entry name" value="DHMBA_Reg_Transcription_Factor"/>
</dbReference>
<dbReference type="GO" id="GO:0000981">
    <property type="term" value="F:DNA-binding transcription factor activity, RNA polymerase II-specific"/>
    <property type="evidence" value="ECO:0007669"/>
    <property type="project" value="InterPro"/>
</dbReference>
<keyword evidence="3" id="KW-0804">Transcription</keyword>
<dbReference type="PROSITE" id="PS50048">
    <property type="entry name" value="ZN2_CY6_FUNGAL_2"/>
    <property type="match status" value="1"/>
</dbReference>
<evidence type="ECO:0000313" key="8">
    <source>
        <dbReference type="Proteomes" id="UP001150879"/>
    </source>
</evidence>
<comment type="caution">
    <text evidence="7">The sequence shown here is derived from an EMBL/GenBank/DDBJ whole genome shotgun (WGS) entry which is preliminary data.</text>
</comment>
<dbReference type="AlphaFoldDB" id="A0A9W9J1H3"/>
<name>A0A9W9J1H3_9EURO</name>
<evidence type="ECO:0000256" key="3">
    <source>
        <dbReference type="ARBA" id="ARBA00023163"/>
    </source>
</evidence>
<feature type="region of interest" description="Disordered" evidence="5">
    <location>
        <begin position="54"/>
        <end position="78"/>
    </location>
</feature>
<evidence type="ECO:0000259" key="6">
    <source>
        <dbReference type="PROSITE" id="PS50048"/>
    </source>
</evidence>
<keyword evidence="8" id="KW-1185">Reference proteome</keyword>